<keyword evidence="1" id="KW-0472">Membrane</keyword>
<evidence type="ECO:0000313" key="2">
    <source>
        <dbReference type="EMBL" id="PKD26913.1"/>
    </source>
</evidence>
<feature type="transmembrane region" description="Helical" evidence="1">
    <location>
        <begin position="243"/>
        <end position="265"/>
    </location>
</feature>
<dbReference type="EMBL" id="NNSR01000073">
    <property type="protein sequence ID" value="PKD26913.1"/>
    <property type="molecule type" value="Genomic_DNA"/>
</dbReference>
<evidence type="ECO:0000313" key="3">
    <source>
        <dbReference type="Proteomes" id="UP000233425"/>
    </source>
</evidence>
<comment type="caution">
    <text evidence="2">The sequence shown here is derived from an EMBL/GenBank/DDBJ whole genome shotgun (WGS) entry which is preliminary data.</text>
</comment>
<feature type="transmembrane region" description="Helical" evidence="1">
    <location>
        <begin position="166"/>
        <end position="187"/>
    </location>
</feature>
<keyword evidence="3" id="KW-1185">Reference proteome</keyword>
<feature type="transmembrane region" description="Helical" evidence="1">
    <location>
        <begin position="199"/>
        <end position="223"/>
    </location>
</feature>
<keyword evidence="1" id="KW-0812">Transmembrane</keyword>
<sequence>MHSKIRGIVFCLLSFVLSFVLLLLSISVMLEATILNPSYILDNMNTTNYFTDKKDEITRELVDLGYASGLEESFFGNVVETVTIHDDTEDYLESYYNGGSAKISTVAFRQRFNSELDSYIKKNNVKVASSDSREYLINKAASVYEANLRIPMFSMLSPYLTALKDMMPLLIGGLVVFAAILCVIIIFANRWKHRAVRYICYATSGTFITVGIIPAVLFSTGYVSKINIESRAFYNLFVQSINSVLIALAICSAVFLIISIGLFFLHKNMRKHASEE</sequence>
<dbReference type="Proteomes" id="UP000233425">
    <property type="component" value="Unassembled WGS sequence"/>
</dbReference>
<keyword evidence="1" id="KW-1133">Transmembrane helix</keyword>
<dbReference type="RefSeq" id="WP_101029698.1">
    <property type="nucleotide sequence ID" value="NZ_CABMMZ010000073.1"/>
</dbReference>
<dbReference type="AlphaFoldDB" id="A0A2N0UIU2"/>
<accession>A0A2N0UIU2</accession>
<evidence type="ECO:0000256" key="1">
    <source>
        <dbReference type="SAM" id="Phobius"/>
    </source>
</evidence>
<proteinExistence type="predicted"/>
<protein>
    <submittedName>
        <fullName evidence="2">Uncharacterized protein</fullName>
    </submittedName>
</protein>
<gene>
    <name evidence="2" type="ORF">RBATCC27255_01778</name>
</gene>
<name>A0A2N0UIU2_9FIRM</name>
<organism evidence="2 3">
    <name type="scientific">Ruminococcus bromii</name>
    <dbReference type="NCBI Taxonomy" id="40518"/>
    <lineage>
        <taxon>Bacteria</taxon>
        <taxon>Bacillati</taxon>
        <taxon>Bacillota</taxon>
        <taxon>Clostridia</taxon>
        <taxon>Eubacteriales</taxon>
        <taxon>Oscillospiraceae</taxon>
        <taxon>Ruminococcus</taxon>
    </lineage>
</organism>
<reference evidence="2" key="1">
    <citation type="journal article" date="2018" name="Environ. Microbiol.">
        <title>Sporulation capability and amylosome conservation among diverse human colonic and rumen isolates of the keystone starch-degrader Ruminococcus bromii.</title>
        <authorList>
            <person name="Mukhopadhya I."/>
            <person name="Morais S."/>
            <person name="Laverde-Gomez J."/>
            <person name="Sheridan P.O."/>
            <person name="Walker A.W."/>
            <person name="Kelly W."/>
            <person name="Klieve A.V."/>
            <person name="Ouwerkerk D."/>
            <person name="Duncan S.H."/>
            <person name="Louis P."/>
            <person name="Koropatkin N."/>
            <person name="Cockburn D."/>
            <person name="Kibler R."/>
            <person name="Cooper P.J."/>
            <person name="Sandoval C."/>
            <person name="Crost E."/>
            <person name="Juge N."/>
            <person name="Bayer E.A."/>
            <person name="Flint H.J."/>
        </authorList>
    </citation>
    <scope>NUCLEOTIDE SEQUENCE [LARGE SCALE GENOMIC DNA]</scope>
    <source>
        <strain evidence="2">ATCC 27255</strain>
    </source>
</reference>